<keyword evidence="2 3" id="KW-0040">ANK repeat</keyword>
<feature type="repeat" description="ANK" evidence="3">
    <location>
        <begin position="57"/>
        <end position="94"/>
    </location>
</feature>
<evidence type="ECO:0000313" key="4">
    <source>
        <dbReference type="EMBL" id="MDA3630038.1"/>
    </source>
</evidence>
<feature type="non-terminal residue" evidence="4">
    <location>
        <position position="1"/>
    </location>
</feature>
<comment type="caution">
    <text evidence="4">The sequence shown here is derived from an EMBL/GenBank/DDBJ whole genome shotgun (WGS) entry which is preliminary data.</text>
</comment>
<evidence type="ECO:0000256" key="2">
    <source>
        <dbReference type="ARBA" id="ARBA00023043"/>
    </source>
</evidence>
<dbReference type="EMBL" id="JAQGLA010000084">
    <property type="protein sequence ID" value="MDA3630038.1"/>
    <property type="molecule type" value="Genomic_DNA"/>
</dbReference>
<dbReference type="Gene3D" id="1.25.40.20">
    <property type="entry name" value="Ankyrin repeat-containing domain"/>
    <property type="match status" value="1"/>
</dbReference>
<evidence type="ECO:0000256" key="3">
    <source>
        <dbReference type="PROSITE-ProRule" id="PRU00023"/>
    </source>
</evidence>
<dbReference type="PROSITE" id="PS50088">
    <property type="entry name" value="ANK_REPEAT"/>
    <property type="match status" value="2"/>
</dbReference>
<gene>
    <name evidence="4" type="ORF">OU415_31745</name>
</gene>
<proteinExistence type="predicted"/>
<accession>A0ABT4V7X3</accession>
<feature type="repeat" description="ANK" evidence="3">
    <location>
        <begin position="24"/>
        <end position="56"/>
    </location>
</feature>
<dbReference type="RefSeq" id="WP_270953170.1">
    <property type="nucleotide sequence ID" value="NZ_JAQGLA010000084.1"/>
</dbReference>
<dbReference type="Proteomes" id="UP001210380">
    <property type="component" value="Unassembled WGS sequence"/>
</dbReference>
<dbReference type="SUPFAM" id="SSF48403">
    <property type="entry name" value="Ankyrin repeat"/>
    <property type="match status" value="1"/>
</dbReference>
<reference evidence="4 5" key="1">
    <citation type="submission" date="2022-11" db="EMBL/GenBank/DDBJ databases">
        <title>Draft genome sequence of Saccharopolyspora sp. WRP15-2 isolated from rhizosphere soils of wild rice in Thailand.</title>
        <authorList>
            <person name="Duangmal K."/>
            <person name="Kammanee S."/>
            <person name="Muangham S."/>
        </authorList>
    </citation>
    <scope>NUCLEOTIDE SEQUENCE [LARGE SCALE GENOMIC DNA]</scope>
    <source>
        <strain evidence="4 5">WRP15-2</strain>
    </source>
</reference>
<dbReference type="PANTHER" id="PTHR24141">
    <property type="entry name" value="2-5A-DEPENDENT RIBONUCLEASE"/>
    <property type="match status" value="1"/>
</dbReference>
<keyword evidence="5" id="KW-1185">Reference proteome</keyword>
<dbReference type="InterPro" id="IPR036770">
    <property type="entry name" value="Ankyrin_rpt-contain_sf"/>
</dbReference>
<sequence>VTGSVGMLEALLPAHPDFALTNRYGGTALIPAGEHGHVEYIRAAVRTGIDVNHVNDLGWTALLEAVVLGDGSERYQQAVRTLVDAGADVHIRDRNGVTALEHAESDGYTEIADILRSAP</sequence>
<organism evidence="4 5">
    <name type="scientific">Saccharopolyspora oryzae</name>
    <dbReference type="NCBI Taxonomy" id="2997343"/>
    <lineage>
        <taxon>Bacteria</taxon>
        <taxon>Bacillati</taxon>
        <taxon>Actinomycetota</taxon>
        <taxon>Actinomycetes</taxon>
        <taxon>Pseudonocardiales</taxon>
        <taxon>Pseudonocardiaceae</taxon>
        <taxon>Saccharopolyspora</taxon>
    </lineage>
</organism>
<dbReference type="Pfam" id="PF12796">
    <property type="entry name" value="Ank_2"/>
    <property type="match status" value="1"/>
</dbReference>
<keyword evidence="1" id="KW-0677">Repeat</keyword>
<protein>
    <submittedName>
        <fullName evidence="4">Ankyrin repeat domain-containing protein</fullName>
    </submittedName>
</protein>
<name>A0ABT4V7X3_9PSEU</name>
<evidence type="ECO:0000256" key="1">
    <source>
        <dbReference type="ARBA" id="ARBA00022737"/>
    </source>
</evidence>
<dbReference type="PANTHER" id="PTHR24141:SF1">
    <property type="entry name" value="2-5A-DEPENDENT RIBONUCLEASE"/>
    <property type="match status" value="1"/>
</dbReference>
<evidence type="ECO:0000313" key="5">
    <source>
        <dbReference type="Proteomes" id="UP001210380"/>
    </source>
</evidence>
<dbReference type="InterPro" id="IPR002110">
    <property type="entry name" value="Ankyrin_rpt"/>
</dbReference>